<protein>
    <submittedName>
        <fullName evidence="2">AlNc14C19G1973 protein</fullName>
    </submittedName>
</protein>
<reference evidence="2" key="1">
    <citation type="journal article" date="2011" name="PLoS Biol.">
        <title>Gene gain and loss during evolution of obligate parasitism in the white rust pathogen of Arabidopsis thaliana.</title>
        <authorList>
            <person name="Kemen E."/>
            <person name="Gardiner A."/>
            <person name="Schultz-Larsen T."/>
            <person name="Kemen A.C."/>
            <person name="Balmuth A.L."/>
            <person name="Robert-Seilaniantz A."/>
            <person name="Bailey K."/>
            <person name="Holub E."/>
            <person name="Studholme D.J."/>
            <person name="Maclean D."/>
            <person name="Jones J.D."/>
        </authorList>
    </citation>
    <scope>NUCLEOTIDE SEQUENCE</scope>
</reference>
<feature type="coiled-coil region" evidence="1">
    <location>
        <begin position="60"/>
        <end position="129"/>
    </location>
</feature>
<sequence length="164" mass="18977">MPSLAILNFKTAMNSTNTRLTSRNPPLTPANMRRVGGGYVPIQKRTFRTQKLSVTENNQLDRLRRENECRKSEIERLKAERLQSESAFALQQRVLQLMAEEKQTFITRVAKAEEETAEQKASIEKHLLQLESTTIQYNVSKEHLEKARAELKEEWHLLLCIGLN</sequence>
<gene>
    <name evidence="2" type="primary">AlNc14C19G1973</name>
    <name evidence="2" type="ORF">ALNC14_023360</name>
</gene>
<accession>F0W502</accession>
<dbReference type="AlphaFoldDB" id="F0W502"/>
<proteinExistence type="predicted"/>
<dbReference type="HOGENOM" id="CLU_1621995_0_0_1"/>
<dbReference type="EMBL" id="FR824064">
    <property type="protein sequence ID" value="CCA16193.1"/>
    <property type="molecule type" value="Genomic_DNA"/>
</dbReference>
<organism evidence="2">
    <name type="scientific">Albugo laibachii Nc14</name>
    <dbReference type="NCBI Taxonomy" id="890382"/>
    <lineage>
        <taxon>Eukaryota</taxon>
        <taxon>Sar</taxon>
        <taxon>Stramenopiles</taxon>
        <taxon>Oomycota</taxon>
        <taxon>Peronosporomycetes</taxon>
        <taxon>Albuginales</taxon>
        <taxon>Albuginaceae</taxon>
        <taxon>Albugo</taxon>
    </lineage>
</organism>
<evidence type="ECO:0000256" key="1">
    <source>
        <dbReference type="SAM" id="Coils"/>
    </source>
</evidence>
<evidence type="ECO:0000313" key="2">
    <source>
        <dbReference type="EMBL" id="CCA16193.1"/>
    </source>
</evidence>
<name>F0W502_9STRA</name>
<reference evidence="2" key="2">
    <citation type="submission" date="2011-02" db="EMBL/GenBank/DDBJ databases">
        <authorList>
            <person name="MacLean D."/>
        </authorList>
    </citation>
    <scope>NUCLEOTIDE SEQUENCE</scope>
</reference>
<keyword evidence="1" id="KW-0175">Coiled coil</keyword>